<dbReference type="EMBL" id="JABEZW010000013">
    <property type="protein sequence ID" value="MBA0783742.1"/>
    <property type="molecule type" value="Genomic_DNA"/>
</dbReference>
<dbReference type="AlphaFoldDB" id="A0A7J9FEL2"/>
<proteinExistence type="predicted"/>
<organism evidence="1 2">
    <name type="scientific">Gossypium trilobum</name>
    <dbReference type="NCBI Taxonomy" id="34281"/>
    <lineage>
        <taxon>Eukaryota</taxon>
        <taxon>Viridiplantae</taxon>
        <taxon>Streptophyta</taxon>
        <taxon>Embryophyta</taxon>
        <taxon>Tracheophyta</taxon>
        <taxon>Spermatophyta</taxon>
        <taxon>Magnoliopsida</taxon>
        <taxon>eudicotyledons</taxon>
        <taxon>Gunneridae</taxon>
        <taxon>Pentapetalae</taxon>
        <taxon>rosids</taxon>
        <taxon>malvids</taxon>
        <taxon>Malvales</taxon>
        <taxon>Malvaceae</taxon>
        <taxon>Malvoideae</taxon>
        <taxon>Gossypium</taxon>
    </lineage>
</organism>
<accession>A0A7J9FEL2</accession>
<name>A0A7J9FEL2_9ROSI</name>
<dbReference type="PANTHER" id="PTHR31286">
    <property type="entry name" value="GLYCINE-RICH CELL WALL STRUCTURAL PROTEIN 1.8-LIKE"/>
    <property type="match status" value="1"/>
</dbReference>
<dbReference type="Proteomes" id="UP000593568">
    <property type="component" value="Unassembled WGS sequence"/>
</dbReference>
<dbReference type="InterPro" id="IPR040256">
    <property type="entry name" value="At4g02000-like"/>
</dbReference>
<dbReference type="PANTHER" id="PTHR31286:SF173">
    <property type="entry name" value="DUF4283 DOMAIN-CONTAINING PROTEIN"/>
    <property type="match status" value="1"/>
</dbReference>
<reference evidence="1 2" key="1">
    <citation type="journal article" date="2019" name="Genome Biol. Evol.">
        <title>Insights into the evolution of the New World diploid cottons (Gossypium, subgenus Houzingenia) based on genome sequencing.</title>
        <authorList>
            <person name="Grover C.E."/>
            <person name="Arick M.A. 2nd"/>
            <person name="Thrash A."/>
            <person name="Conover J.L."/>
            <person name="Sanders W.S."/>
            <person name="Peterson D.G."/>
            <person name="Frelichowski J.E."/>
            <person name="Scheffler J.A."/>
            <person name="Scheffler B.E."/>
            <person name="Wendel J.F."/>
        </authorList>
    </citation>
    <scope>NUCLEOTIDE SEQUENCE [LARGE SCALE GENOMIC DNA]</scope>
    <source>
        <strain evidence="1">8</strain>
        <tissue evidence="1">Leaf</tissue>
    </source>
</reference>
<sequence length="181" mass="20564">MAMDSFPTLEKSWMNKVLGQGAFRSGNDEDFEFKEGDFVRTTVNGIPTISFSERVQQILVRDMVTTVVYLTVQSWTPKFNPLQAFPNSIMVWVRFLSLLGFLYKRRILEEIEGLILVNGVVQRIEFESLPFVYFSCGRFGYMKDLCLDIGSTKDIDVGKELTASDSPKKGKVVELTESFGT</sequence>
<evidence type="ECO:0000313" key="2">
    <source>
        <dbReference type="Proteomes" id="UP000593568"/>
    </source>
</evidence>
<evidence type="ECO:0008006" key="3">
    <source>
        <dbReference type="Google" id="ProtNLM"/>
    </source>
</evidence>
<protein>
    <recommendedName>
        <fullName evidence="3">DUF4283 domain-containing protein</fullName>
    </recommendedName>
</protein>
<keyword evidence="2" id="KW-1185">Reference proteome</keyword>
<evidence type="ECO:0000313" key="1">
    <source>
        <dbReference type="EMBL" id="MBA0783742.1"/>
    </source>
</evidence>
<comment type="caution">
    <text evidence="1">The sequence shown here is derived from an EMBL/GenBank/DDBJ whole genome shotgun (WGS) entry which is preliminary data.</text>
</comment>
<gene>
    <name evidence="1" type="ORF">Gotri_001402</name>
</gene>